<dbReference type="InterPro" id="IPR003054">
    <property type="entry name" value="Keratin_II"/>
</dbReference>
<keyword evidence="7" id="KW-1185">Reference proteome</keyword>
<organism evidence="7 8">
    <name type="scientific">Eublepharis macularius</name>
    <name type="common">Leopard gecko</name>
    <name type="synonym">Cyrtodactylus macularius</name>
    <dbReference type="NCBI Taxonomy" id="481883"/>
    <lineage>
        <taxon>Eukaryota</taxon>
        <taxon>Metazoa</taxon>
        <taxon>Chordata</taxon>
        <taxon>Craniata</taxon>
        <taxon>Vertebrata</taxon>
        <taxon>Euteleostomi</taxon>
        <taxon>Lepidosauria</taxon>
        <taxon>Squamata</taxon>
        <taxon>Bifurcata</taxon>
        <taxon>Gekkota</taxon>
        <taxon>Eublepharidae</taxon>
        <taxon>Eublepharinae</taxon>
        <taxon>Eublepharis</taxon>
    </lineage>
</organism>
<dbReference type="GO" id="GO:0005615">
    <property type="term" value="C:extracellular space"/>
    <property type="evidence" value="ECO:0007669"/>
    <property type="project" value="TreeGrafter"/>
</dbReference>
<feature type="domain" description="IF rod" evidence="6">
    <location>
        <begin position="143"/>
        <end position="454"/>
    </location>
</feature>
<feature type="coiled-coil region" evidence="5">
    <location>
        <begin position="196"/>
        <end position="230"/>
    </location>
</feature>
<proteinExistence type="inferred from homology"/>
<dbReference type="SUPFAM" id="SSF64593">
    <property type="entry name" value="Intermediate filament protein, coiled coil region"/>
    <property type="match status" value="3"/>
</dbReference>
<dbReference type="PROSITE" id="PS00226">
    <property type="entry name" value="IF_ROD_1"/>
    <property type="match status" value="1"/>
</dbReference>
<dbReference type="GO" id="GO:0045109">
    <property type="term" value="P:intermediate filament organization"/>
    <property type="evidence" value="ECO:0007669"/>
    <property type="project" value="TreeGrafter"/>
</dbReference>
<evidence type="ECO:0000256" key="5">
    <source>
        <dbReference type="SAM" id="Coils"/>
    </source>
</evidence>
<dbReference type="PRINTS" id="PR01276">
    <property type="entry name" value="TYPE2KERATIN"/>
</dbReference>
<dbReference type="PANTHER" id="PTHR45616:SF12">
    <property type="entry name" value="KERATIN, TYPE II CUTICULAR HB2"/>
    <property type="match status" value="1"/>
</dbReference>
<dbReference type="GO" id="GO:0030280">
    <property type="term" value="F:structural constituent of skin epidermis"/>
    <property type="evidence" value="ECO:0007669"/>
    <property type="project" value="TreeGrafter"/>
</dbReference>
<comment type="similarity">
    <text evidence="3 4">Belongs to the intermediate filament family.</text>
</comment>
<dbReference type="SMART" id="SM01391">
    <property type="entry name" value="Filament"/>
    <property type="match status" value="1"/>
</dbReference>
<dbReference type="KEGG" id="emc:129346421"/>
<dbReference type="InterPro" id="IPR039008">
    <property type="entry name" value="IF_rod_dom"/>
</dbReference>
<keyword evidence="2 5" id="KW-0175">Coiled coil</keyword>
<evidence type="ECO:0000313" key="8">
    <source>
        <dbReference type="RefSeq" id="XP_054859748.1"/>
    </source>
</evidence>
<keyword evidence="1 4" id="KW-0403">Intermediate filament</keyword>
<dbReference type="Gene3D" id="1.20.5.500">
    <property type="entry name" value="Single helix bin"/>
    <property type="match status" value="1"/>
</dbReference>
<evidence type="ECO:0000256" key="3">
    <source>
        <dbReference type="ARBA" id="ARBA00061646"/>
    </source>
</evidence>
<dbReference type="PANTHER" id="PTHR45616">
    <property type="entry name" value="GATA-TYPE DOMAIN-CONTAINING PROTEIN"/>
    <property type="match status" value="1"/>
</dbReference>
<feature type="coiled-coil region" evidence="5">
    <location>
        <begin position="338"/>
        <end position="432"/>
    </location>
</feature>
<evidence type="ECO:0000256" key="2">
    <source>
        <dbReference type="ARBA" id="ARBA00023054"/>
    </source>
</evidence>
<evidence type="ECO:0000256" key="4">
    <source>
        <dbReference type="RuleBase" id="RU000685"/>
    </source>
</evidence>
<dbReference type="FunFam" id="1.20.5.1160:FF:000001">
    <property type="entry name" value="Keratin type II"/>
    <property type="match status" value="1"/>
</dbReference>
<dbReference type="GO" id="GO:0045095">
    <property type="term" value="C:keratin filament"/>
    <property type="evidence" value="ECO:0007669"/>
    <property type="project" value="InterPro"/>
</dbReference>
<dbReference type="AlphaFoldDB" id="A0AA97KM86"/>
<evidence type="ECO:0000313" key="7">
    <source>
        <dbReference type="Proteomes" id="UP001190640"/>
    </source>
</evidence>
<evidence type="ECO:0000256" key="1">
    <source>
        <dbReference type="ARBA" id="ARBA00022754"/>
    </source>
</evidence>
<name>A0AA97KM86_EUBMA</name>
<dbReference type="Pfam" id="PF00038">
    <property type="entry name" value="Filament"/>
    <property type="match status" value="1"/>
</dbReference>
<gene>
    <name evidence="8" type="primary">LOC129346421</name>
</gene>
<dbReference type="Gene3D" id="1.20.5.170">
    <property type="match status" value="1"/>
</dbReference>
<protein>
    <submittedName>
        <fullName evidence="8">Keratin, type II cuticular Hb5-like</fullName>
    </submittedName>
</protein>
<sequence>MSCPSSPGSGATNFTSCSAVLPPTGSKASVGSPCPSKTGSSGFKGAGYFSSRSLSCYNYKGSRAALGSCHAARYGYGSRRGSSGLGYSGTGYGFGSHGSYGFRRSGANFSGTPFITPVTCNETLLQPLNLELNSSAQALKCQEKNELQCLNSKFACFIDKVRFLEQHNLMLKTKWDFLKEKKRQKSNMEPLFNEHISSLRKELESLEWERSQLQAEMNSWRETMEGSKKRFEEECNRRTSAENEYVALKKKVDCVFMDKSEKEAKVEALIRDICFCRSTFEEEISELQSRISDTCVTVKMDNSRALDVACIVEEFRCRYEDIASRSRAEAEAWCHCQYQELRTTAAKHCDNLRNVKDELSDLTRVVHRTEAEIANVKAQRCKLEEEVAAAEERGEMAVKDAKCKLADLEEALHKAKQDMACQLREYQELMNLKLALDIEIATYRKLLEGEECRMGEGECAVNISVQRSQGAVVCNTDTVCGPARGGAILTNGNDACHSGSFKRGIPAGCVPFVEPGHLCGDMCSPHGFSTRNVKGGNVRFVPAAVPCGSRG</sequence>
<dbReference type="GeneID" id="129346421"/>
<dbReference type="InterPro" id="IPR032444">
    <property type="entry name" value="Keratin_2_head"/>
</dbReference>
<dbReference type="FunFam" id="1.20.5.170:FF:000004">
    <property type="entry name" value="Keratin, type II cytoskeletal 5"/>
    <property type="match status" value="1"/>
</dbReference>
<dbReference type="Proteomes" id="UP001190640">
    <property type="component" value="Chromosome 19"/>
</dbReference>
<dbReference type="FunFam" id="1.20.5.500:FF:000001">
    <property type="entry name" value="Type II keratin 23"/>
    <property type="match status" value="1"/>
</dbReference>
<dbReference type="RefSeq" id="XP_054859748.1">
    <property type="nucleotide sequence ID" value="XM_055003773.1"/>
</dbReference>
<evidence type="ECO:0000259" key="6">
    <source>
        <dbReference type="PROSITE" id="PS51842"/>
    </source>
</evidence>
<dbReference type="InterPro" id="IPR018039">
    <property type="entry name" value="IF_conserved"/>
</dbReference>
<reference evidence="8" key="1">
    <citation type="submission" date="2025-08" db="UniProtKB">
        <authorList>
            <consortium name="RefSeq"/>
        </authorList>
    </citation>
    <scope>IDENTIFICATION</scope>
    <source>
        <tissue evidence="8">Blood</tissue>
    </source>
</reference>
<dbReference type="Pfam" id="PF16208">
    <property type="entry name" value="Keratin_2_head"/>
    <property type="match status" value="1"/>
</dbReference>
<dbReference type="GO" id="GO:0031424">
    <property type="term" value="P:keratinization"/>
    <property type="evidence" value="ECO:0007669"/>
    <property type="project" value="TreeGrafter"/>
</dbReference>
<accession>A0AA97KM86</accession>
<dbReference type="Gene3D" id="1.20.5.1160">
    <property type="entry name" value="Vasodilator-stimulated phosphoprotein"/>
    <property type="match status" value="1"/>
</dbReference>
<dbReference type="PROSITE" id="PS51842">
    <property type="entry name" value="IF_ROD_2"/>
    <property type="match status" value="1"/>
</dbReference>